<name>A0A6H5GB85_9HEMI</name>
<dbReference type="Proteomes" id="UP000479000">
    <property type="component" value="Unassembled WGS sequence"/>
</dbReference>
<gene>
    <name evidence="1" type="ORF">NTEN_LOCUS5248</name>
</gene>
<evidence type="ECO:0000313" key="2">
    <source>
        <dbReference type="Proteomes" id="UP000479000"/>
    </source>
</evidence>
<reference evidence="1 2" key="1">
    <citation type="submission" date="2020-02" db="EMBL/GenBank/DDBJ databases">
        <authorList>
            <person name="Ferguson B K."/>
        </authorList>
    </citation>
    <scope>NUCLEOTIDE SEQUENCE [LARGE SCALE GENOMIC DNA]</scope>
</reference>
<organism evidence="1 2">
    <name type="scientific">Nesidiocoris tenuis</name>
    <dbReference type="NCBI Taxonomy" id="355587"/>
    <lineage>
        <taxon>Eukaryota</taxon>
        <taxon>Metazoa</taxon>
        <taxon>Ecdysozoa</taxon>
        <taxon>Arthropoda</taxon>
        <taxon>Hexapoda</taxon>
        <taxon>Insecta</taxon>
        <taxon>Pterygota</taxon>
        <taxon>Neoptera</taxon>
        <taxon>Paraneoptera</taxon>
        <taxon>Hemiptera</taxon>
        <taxon>Heteroptera</taxon>
        <taxon>Panheteroptera</taxon>
        <taxon>Cimicomorpha</taxon>
        <taxon>Miridae</taxon>
        <taxon>Dicyphina</taxon>
        <taxon>Nesidiocoris</taxon>
    </lineage>
</organism>
<dbReference type="AlphaFoldDB" id="A0A6H5GB85"/>
<keyword evidence="2" id="KW-1185">Reference proteome</keyword>
<sequence length="61" mass="6514">MQEAVTLRLSSTFPLPLTEGVEIVTSASPGRSPSLGHDRESAVIPDLISSRHLTQSLANSR</sequence>
<dbReference type="EMBL" id="CADCXU010007889">
    <property type="protein sequence ID" value="CAA9998965.1"/>
    <property type="molecule type" value="Genomic_DNA"/>
</dbReference>
<evidence type="ECO:0000313" key="1">
    <source>
        <dbReference type="EMBL" id="CAA9998965.1"/>
    </source>
</evidence>
<proteinExistence type="predicted"/>
<protein>
    <submittedName>
        <fullName evidence="1">Uncharacterized protein</fullName>
    </submittedName>
</protein>
<accession>A0A6H5GB85</accession>